<sequence>MELEEMKSLWSDLSVQVEKQDRIQKELLLQITKQKFRDKLNSVRIPEILGSLVCVVYAMYLLSRFGDFELWYNQILALVTIFILIALPTASLLAIKGMQNVRIDAETPATILDKFTKSKIRFWKVQRYGVIFGSLVMVTILPPLAELSDNSEMIANPTFWMIYIPAGLVFMYLFSRWALKKYKGVIDSSEKILLKIE</sequence>
<comment type="caution">
    <text evidence="2">The sequence shown here is derived from an EMBL/GenBank/DDBJ whole genome shotgun (WGS) entry which is preliminary data.</text>
</comment>
<dbReference type="EMBL" id="VORV01000003">
    <property type="protein sequence ID" value="TXD78982.1"/>
    <property type="molecule type" value="Genomic_DNA"/>
</dbReference>
<feature type="transmembrane region" description="Helical" evidence="1">
    <location>
        <begin position="157"/>
        <end position="174"/>
    </location>
</feature>
<proteinExistence type="predicted"/>
<evidence type="ECO:0000313" key="3">
    <source>
        <dbReference type="Proteomes" id="UP000321927"/>
    </source>
</evidence>
<feature type="transmembrane region" description="Helical" evidence="1">
    <location>
        <begin position="75"/>
        <end position="95"/>
    </location>
</feature>
<keyword evidence="3" id="KW-1185">Reference proteome</keyword>
<organism evidence="2 3">
    <name type="scientific">Algoriphagus ratkowskyi</name>
    <dbReference type="NCBI Taxonomy" id="57028"/>
    <lineage>
        <taxon>Bacteria</taxon>
        <taxon>Pseudomonadati</taxon>
        <taxon>Bacteroidota</taxon>
        <taxon>Cytophagia</taxon>
        <taxon>Cytophagales</taxon>
        <taxon>Cyclobacteriaceae</taxon>
        <taxon>Algoriphagus</taxon>
    </lineage>
</organism>
<protein>
    <recommendedName>
        <fullName evidence="4">DUF3278 domain-containing protein</fullName>
    </recommendedName>
</protein>
<evidence type="ECO:0008006" key="4">
    <source>
        <dbReference type="Google" id="ProtNLM"/>
    </source>
</evidence>
<feature type="transmembrane region" description="Helical" evidence="1">
    <location>
        <begin position="43"/>
        <end position="63"/>
    </location>
</feature>
<keyword evidence="1" id="KW-0472">Membrane</keyword>
<keyword evidence="1" id="KW-1133">Transmembrane helix</keyword>
<accession>A0ABY3HR33</accession>
<reference evidence="2 3" key="1">
    <citation type="submission" date="2019-08" db="EMBL/GenBank/DDBJ databases">
        <title>Genome of Algoriphagus ratkowskyi IC026.</title>
        <authorList>
            <person name="Bowman J.P."/>
        </authorList>
    </citation>
    <scope>NUCLEOTIDE SEQUENCE [LARGE SCALE GENOMIC DNA]</scope>
    <source>
        <strain evidence="2 3">IC026</strain>
    </source>
</reference>
<dbReference type="Proteomes" id="UP000321927">
    <property type="component" value="Unassembled WGS sequence"/>
</dbReference>
<evidence type="ECO:0000256" key="1">
    <source>
        <dbReference type="SAM" id="Phobius"/>
    </source>
</evidence>
<evidence type="ECO:0000313" key="2">
    <source>
        <dbReference type="EMBL" id="TXD78982.1"/>
    </source>
</evidence>
<gene>
    <name evidence="2" type="ORF">ESW18_05555</name>
</gene>
<feature type="transmembrane region" description="Helical" evidence="1">
    <location>
        <begin position="128"/>
        <end position="145"/>
    </location>
</feature>
<name>A0ABY3HR33_9BACT</name>
<dbReference type="RefSeq" id="WP_086498475.1">
    <property type="nucleotide sequence ID" value="NZ_MSSV01000002.1"/>
</dbReference>
<keyword evidence="1" id="KW-0812">Transmembrane</keyword>